<evidence type="ECO:0000256" key="1">
    <source>
        <dbReference type="SAM" id="MobiDB-lite"/>
    </source>
</evidence>
<name>A0ABQ3HR20_9ACTN</name>
<feature type="compositionally biased region" description="Polar residues" evidence="1">
    <location>
        <begin position="95"/>
        <end position="109"/>
    </location>
</feature>
<proteinExistence type="predicted"/>
<dbReference type="Proteomes" id="UP000597341">
    <property type="component" value="Unassembled WGS sequence"/>
</dbReference>
<reference evidence="3" key="1">
    <citation type="journal article" date="2019" name="Int. J. Syst. Evol. Microbiol.">
        <title>The Global Catalogue of Microorganisms (GCM) 10K type strain sequencing project: providing services to taxonomists for standard genome sequencing and annotation.</title>
        <authorList>
            <consortium name="The Broad Institute Genomics Platform"/>
            <consortium name="The Broad Institute Genome Sequencing Center for Infectious Disease"/>
            <person name="Wu L."/>
            <person name="Ma J."/>
        </authorList>
    </citation>
    <scope>NUCLEOTIDE SEQUENCE [LARGE SCALE GENOMIC DNA]</scope>
    <source>
        <strain evidence="3">CGMCC 1.12791</strain>
    </source>
</reference>
<evidence type="ECO:0000313" key="3">
    <source>
        <dbReference type="Proteomes" id="UP000597341"/>
    </source>
</evidence>
<accession>A0ABQ3HR20</accession>
<dbReference type="EMBL" id="BNAD01000009">
    <property type="protein sequence ID" value="GHE18315.1"/>
    <property type="molecule type" value="Genomic_DNA"/>
</dbReference>
<protein>
    <submittedName>
        <fullName evidence="2">Uncharacterized protein</fullName>
    </submittedName>
</protein>
<organism evidence="2 3">
    <name type="scientific">Nocardioides flavus</name>
    <name type="common">ex Wang et al. 2016</name>
    <dbReference type="NCBI Taxonomy" id="2058780"/>
    <lineage>
        <taxon>Bacteria</taxon>
        <taxon>Bacillati</taxon>
        <taxon>Actinomycetota</taxon>
        <taxon>Actinomycetes</taxon>
        <taxon>Propionibacteriales</taxon>
        <taxon>Nocardioidaceae</taxon>
        <taxon>Nocardioides</taxon>
    </lineage>
</organism>
<keyword evidence="3" id="KW-1185">Reference proteome</keyword>
<sequence>MGVHMIEVTGQTAMGVEGHQGFRTELADLHHERVHGFVERHIAPPGTARSRLRDLRVGVSEHPRLTRTEDPQRICQLGCSWRVRSPRGGDDGSPRTCSGMSSQDAARGQ</sequence>
<feature type="region of interest" description="Disordered" evidence="1">
    <location>
        <begin position="83"/>
        <end position="109"/>
    </location>
</feature>
<evidence type="ECO:0000313" key="2">
    <source>
        <dbReference type="EMBL" id="GHE18315.1"/>
    </source>
</evidence>
<gene>
    <name evidence="2" type="ORF">GCM10011376_29250</name>
</gene>
<comment type="caution">
    <text evidence="2">The sequence shown here is derived from an EMBL/GenBank/DDBJ whole genome shotgun (WGS) entry which is preliminary data.</text>
</comment>